<dbReference type="Pfam" id="PF00069">
    <property type="entry name" value="Pkinase"/>
    <property type="match status" value="1"/>
</dbReference>
<comment type="caution">
    <text evidence="8">The sequence shown here is derived from an EMBL/GenBank/DDBJ whole genome shotgun (WGS) entry which is preliminary data.</text>
</comment>
<keyword evidence="3 8" id="KW-0418">Kinase</keyword>
<feature type="binding site" evidence="5">
    <location>
        <position position="63"/>
    </location>
    <ligand>
        <name>ATP</name>
        <dbReference type="ChEBI" id="CHEBI:30616"/>
    </ligand>
</feature>
<dbReference type="RefSeq" id="WP_193429971.1">
    <property type="nucleotide sequence ID" value="NZ_JAAIYO010000014.1"/>
</dbReference>
<evidence type="ECO:0000256" key="3">
    <source>
        <dbReference type="ARBA" id="ARBA00022777"/>
    </source>
</evidence>
<dbReference type="InterPro" id="IPR017441">
    <property type="entry name" value="Protein_kinase_ATP_BS"/>
</dbReference>
<organism evidence="8 9">
    <name type="scientific">Corallococcus soli</name>
    <dbReference type="NCBI Taxonomy" id="2710757"/>
    <lineage>
        <taxon>Bacteria</taxon>
        <taxon>Pseudomonadati</taxon>
        <taxon>Myxococcota</taxon>
        <taxon>Myxococcia</taxon>
        <taxon>Myxococcales</taxon>
        <taxon>Cystobacterineae</taxon>
        <taxon>Myxococcaceae</taxon>
        <taxon>Corallococcus</taxon>
    </lineage>
</organism>
<evidence type="ECO:0000259" key="7">
    <source>
        <dbReference type="PROSITE" id="PS50011"/>
    </source>
</evidence>
<dbReference type="PROSITE" id="PS50011">
    <property type="entry name" value="PROTEIN_KINASE_DOM"/>
    <property type="match status" value="1"/>
</dbReference>
<dbReference type="SUPFAM" id="SSF56112">
    <property type="entry name" value="Protein kinase-like (PK-like)"/>
    <property type="match status" value="1"/>
</dbReference>
<evidence type="ECO:0000256" key="1">
    <source>
        <dbReference type="ARBA" id="ARBA00022679"/>
    </source>
</evidence>
<dbReference type="Gene3D" id="3.30.200.20">
    <property type="entry name" value="Phosphorylase Kinase, domain 1"/>
    <property type="match status" value="1"/>
</dbReference>
<dbReference type="EMBL" id="JAAIYO010000014">
    <property type="protein sequence ID" value="MBE4752788.1"/>
    <property type="molecule type" value="Genomic_DNA"/>
</dbReference>
<dbReference type="PANTHER" id="PTHR43289">
    <property type="entry name" value="MITOGEN-ACTIVATED PROTEIN KINASE KINASE KINASE 20-RELATED"/>
    <property type="match status" value="1"/>
</dbReference>
<feature type="compositionally biased region" description="Low complexity" evidence="6">
    <location>
        <begin position="381"/>
        <end position="392"/>
    </location>
</feature>
<dbReference type="CDD" id="cd14014">
    <property type="entry name" value="STKc_PknB_like"/>
    <property type="match status" value="1"/>
</dbReference>
<dbReference type="InterPro" id="IPR011009">
    <property type="entry name" value="Kinase-like_dom_sf"/>
</dbReference>
<dbReference type="PROSITE" id="PS00108">
    <property type="entry name" value="PROTEIN_KINASE_ST"/>
    <property type="match status" value="1"/>
</dbReference>
<dbReference type="InterPro" id="IPR000719">
    <property type="entry name" value="Prot_kinase_dom"/>
</dbReference>
<dbReference type="InterPro" id="IPR008271">
    <property type="entry name" value="Ser/Thr_kinase_AS"/>
</dbReference>
<evidence type="ECO:0000313" key="8">
    <source>
        <dbReference type="EMBL" id="MBE4752788.1"/>
    </source>
</evidence>
<proteinExistence type="predicted"/>
<reference evidence="8 9" key="1">
    <citation type="submission" date="2020-02" db="EMBL/GenBank/DDBJ databases">
        <authorList>
            <person name="Babadi Z.K."/>
            <person name="Risdian C."/>
            <person name="Ebrahimipour G.H."/>
            <person name="Wink J."/>
        </authorList>
    </citation>
    <scope>NUCLEOTIDE SEQUENCE [LARGE SCALE GENOMIC DNA]</scope>
    <source>
        <strain evidence="8 9">ZKHCc1 1396</strain>
    </source>
</reference>
<keyword evidence="1" id="KW-0808">Transferase</keyword>
<evidence type="ECO:0000256" key="4">
    <source>
        <dbReference type="ARBA" id="ARBA00022840"/>
    </source>
</evidence>
<feature type="compositionally biased region" description="Low complexity" evidence="6">
    <location>
        <begin position="573"/>
        <end position="588"/>
    </location>
</feature>
<feature type="region of interest" description="Disordered" evidence="6">
    <location>
        <begin position="561"/>
        <end position="588"/>
    </location>
</feature>
<name>A0ABR9PY00_9BACT</name>
<gene>
    <name evidence="8" type="ORF">G4177_31990</name>
</gene>
<dbReference type="PROSITE" id="PS00107">
    <property type="entry name" value="PROTEIN_KINASE_ATP"/>
    <property type="match status" value="1"/>
</dbReference>
<protein>
    <submittedName>
        <fullName evidence="8">Serine/threonine protein kinase</fullName>
    </submittedName>
</protein>
<keyword evidence="2 5" id="KW-0547">Nucleotide-binding</keyword>
<dbReference type="Proteomes" id="UP001516472">
    <property type="component" value="Unassembled WGS sequence"/>
</dbReference>
<dbReference type="PANTHER" id="PTHR43289:SF6">
    <property type="entry name" value="SERINE_THREONINE-PROTEIN KINASE NEKL-3"/>
    <property type="match status" value="1"/>
</dbReference>
<evidence type="ECO:0000256" key="5">
    <source>
        <dbReference type="PROSITE-ProRule" id="PRU10141"/>
    </source>
</evidence>
<feature type="compositionally biased region" description="Low complexity" evidence="6">
    <location>
        <begin position="327"/>
        <end position="366"/>
    </location>
</feature>
<sequence length="588" mass="61752">MAAPCPHCGSTDGQDHLCAAQSLQLLGQVLDGRYKIESVLGQGGMGMVFRATQTSVQRPVAVKTLNPSLAAAPQFFERFRREAEIASRLRHPNVITIFDFGRAADGTCYYVMELLKGESLKELVKREGPMTLRRAVNLLEQATLGLAHAHDEGCVHRDLKPHNIMVQALDGKDFVKVLDFGLVKALEQDEEEQLTSTGQVLGTPQYMPPEQAGGESVDQRSDLYSMAGVLYFCLTGSSPYGANTVRKALTAALTQPVPPVNTKRQGAPVPEALDAFFAKALSAEKEDRYQNAQEFIDALIDSVEGLSPEELDAHPTGGAPGADRGTGSRSRPGAGSNSRAGSGSRLGSGSRAGRAPGPAGTGTSARSASRVGMAPPRGSTPAGAAQPAAPRPNTSTGNPPLSQANRRPPAARAEPVEPPPPQGMSTGKKVALIAVPLVLLSAGVALVMARGGGEAPTPPPAMMTPPRTVATPPPTQVRNDAPTPAPLPQDVTVEFISTPAGAAIYDGDAQIGTTPTKLMLPRSRMSVLRFKLAGHQDVERRLDYSRSADSTVQPVEVRLEPVRVAAPRPSRPSKPSGGSSDPGIGVFE</sequence>
<feature type="compositionally biased region" description="Polar residues" evidence="6">
    <location>
        <begin position="393"/>
        <end position="405"/>
    </location>
</feature>
<dbReference type="Gene3D" id="1.10.510.10">
    <property type="entry name" value="Transferase(Phosphotransferase) domain 1"/>
    <property type="match status" value="1"/>
</dbReference>
<feature type="region of interest" description="Disordered" evidence="6">
    <location>
        <begin position="308"/>
        <end position="426"/>
    </location>
</feature>
<keyword evidence="4 5" id="KW-0067">ATP-binding</keyword>
<dbReference type="GO" id="GO:0004674">
    <property type="term" value="F:protein serine/threonine kinase activity"/>
    <property type="evidence" value="ECO:0007669"/>
    <property type="project" value="UniProtKB-KW"/>
</dbReference>
<evidence type="ECO:0000256" key="6">
    <source>
        <dbReference type="SAM" id="MobiDB-lite"/>
    </source>
</evidence>
<evidence type="ECO:0000313" key="9">
    <source>
        <dbReference type="Proteomes" id="UP001516472"/>
    </source>
</evidence>
<evidence type="ECO:0000256" key="2">
    <source>
        <dbReference type="ARBA" id="ARBA00022741"/>
    </source>
</evidence>
<keyword evidence="8" id="KW-0723">Serine/threonine-protein kinase</keyword>
<accession>A0ABR9PY00</accession>
<dbReference type="SMART" id="SM00220">
    <property type="entry name" value="S_TKc"/>
    <property type="match status" value="1"/>
</dbReference>
<feature type="domain" description="Protein kinase" evidence="7">
    <location>
        <begin position="34"/>
        <end position="300"/>
    </location>
</feature>
<keyword evidence="9" id="KW-1185">Reference proteome</keyword>